<dbReference type="InterPro" id="IPR006311">
    <property type="entry name" value="TAT_signal"/>
</dbReference>
<evidence type="ECO:0000259" key="2">
    <source>
        <dbReference type="Pfam" id="PF13229"/>
    </source>
</evidence>
<dbReference type="InterPro" id="IPR006626">
    <property type="entry name" value="PbH1"/>
</dbReference>
<accession>A0A3B0CIA8</accession>
<feature type="compositionally biased region" description="Polar residues" evidence="1">
    <location>
        <begin position="1"/>
        <end position="18"/>
    </location>
</feature>
<dbReference type="SMART" id="SM00710">
    <property type="entry name" value="PbH1"/>
    <property type="match status" value="6"/>
</dbReference>
<dbReference type="EMBL" id="RBAH01000009">
    <property type="protein sequence ID" value="RKN84304.1"/>
    <property type="molecule type" value="Genomic_DNA"/>
</dbReference>
<proteinExistence type="predicted"/>
<sequence length="651" mass="70617">MTDRIQSNPETSQQQDHSAPSPHPISRRKVLAALGATGIAAASTVLWNGNDPTSVFAATDDTYGKTHWKDLLYLGLMHYCIAVTVAELRALTEPDAAFAYYVTNPGQEGFFQYDPADTGTPDNTGTVLVSTNGKRFKRHVTDCIVASWFGTKSDGVTADTAALQAALQASQGKTLYIPKQTGPYYLTGQLFVSSHTTIVLESGTIIQAIDTLSRVAPYERLLRIKMVENVRIQGNGATLRMNKTAFTSGEQAHCIDISGSRNVVIEQLNCNDSGGDGFYIGNYEVVSGVGPCKNIVLRDCSADNNRRQGLSVISVEDLLVDHCRFTNTKGTAPEAGVDIEPNGQSEYLRNIRFINCVSENNAGDGFITCLMKTTSKTPIIDITFQSCRTKGNRYGYEINLGGEGVNAERGEVRYIDCIAEEANASGFWDISNSAESVRRSYIRCRAINCNTTMQPDSIYGFSSSFVITCADSQVRTVVGNAEYIDCQSIDNRQTPLIKHGFALKKRTAQKIANVRYFNCTTIGGNQNTYLIDSVAEHISAVNQPQLIYPVAASMTIPYDRIGSKMTNKTATAPAVLTLPVPKPAMAFTFVVDAAHRLALQARSPGDILTPDGAKSVIACAVPGSSITLMGRDDNKWEIASIVGDWLTDSQV</sequence>
<name>A0A3B0CIA8_9BACL</name>
<dbReference type="AlphaFoldDB" id="A0A3B0CIA8"/>
<dbReference type="InterPro" id="IPR039448">
    <property type="entry name" value="Beta_helix"/>
</dbReference>
<reference evidence="3 4" key="1">
    <citation type="journal article" date="2007" name="Int. J. Syst. Evol. Microbiol.">
        <title>Paenibacillus ginsengarvi sp. nov., isolated from soil from ginseng cultivation.</title>
        <authorList>
            <person name="Yoon M.H."/>
            <person name="Ten L.N."/>
            <person name="Im W.T."/>
        </authorList>
    </citation>
    <scope>NUCLEOTIDE SEQUENCE [LARGE SCALE GENOMIC DNA]</scope>
    <source>
        <strain evidence="3 4">KCTC 13059</strain>
    </source>
</reference>
<dbReference type="PROSITE" id="PS51318">
    <property type="entry name" value="TAT"/>
    <property type="match status" value="1"/>
</dbReference>
<dbReference type="Gene3D" id="2.160.20.10">
    <property type="entry name" value="Single-stranded right-handed beta-helix, Pectin lyase-like"/>
    <property type="match status" value="1"/>
</dbReference>
<dbReference type="SUPFAM" id="SSF51126">
    <property type="entry name" value="Pectin lyase-like"/>
    <property type="match status" value="1"/>
</dbReference>
<dbReference type="RefSeq" id="WP_120748040.1">
    <property type="nucleotide sequence ID" value="NZ_RBAH01000009.1"/>
</dbReference>
<evidence type="ECO:0000313" key="3">
    <source>
        <dbReference type="EMBL" id="RKN84304.1"/>
    </source>
</evidence>
<comment type="caution">
    <text evidence="3">The sequence shown here is derived from an EMBL/GenBank/DDBJ whole genome shotgun (WGS) entry which is preliminary data.</text>
</comment>
<evidence type="ECO:0000256" key="1">
    <source>
        <dbReference type="SAM" id="MobiDB-lite"/>
    </source>
</evidence>
<organism evidence="3 4">
    <name type="scientific">Paenibacillus ginsengarvi</name>
    <dbReference type="NCBI Taxonomy" id="400777"/>
    <lineage>
        <taxon>Bacteria</taxon>
        <taxon>Bacillati</taxon>
        <taxon>Bacillota</taxon>
        <taxon>Bacilli</taxon>
        <taxon>Bacillales</taxon>
        <taxon>Paenibacillaceae</taxon>
        <taxon>Paenibacillus</taxon>
    </lineage>
</organism>
<dbReference type="Pfam" id="PF13229">
    <property type="entry name" value="Beta_helix"/>
    <property type="match status" value="1"/>
</dbReference>
<dbReference type="InterPro" id="IPR011050">
    <property type="entry name" value="Pectin_lyase_fold/virulence"/>
</dbReference>
<feature type="region of interest" description="Disordered" evidence="1">
    <location>
        <begin position="1"/>
        <end position="24"/>
    </location>
</feature>
<keyword evidence="4" id="KW-1185">Reference proteome</keyword>
<protein>
    <submittedName>
        <fullName evidence="3">Right-handed parallel beta-helix repeat-containing protein</fullName>
    </submittedName>
</protein>
<dbReference type="OrthoDB" id="2488735at2"/>
<dbReference type="InterPro" id="IPR012334">
    <property type="entry name" value="Pectin_lyas_fold"/>
</dbReference>
<evidence type="ECO:0000313" key="4">
    <source>
        <dbReference type="Proteomes" id="UP000282311"/>
    </source>
</evidence>
<dbReference type="Proteomes" id="UP000282311">
    <property type="component" value="Unassembled WGS sequence"/>
</dbReference>
<feature type="domain" description="Right handed beta helix" evidence="2">
    <location>
        <begin position="231"/>
        <end position="395"/>
    </location>
</feature>
<gene>
    <name evidence="3" type="ORF">D7M11_15010</name>
</gene>